<evidence type="ECO:0000259" key="11">
    <source>
        <dbReference type="Pfam" id="PF00675"/>
    </source>
</evidence>
<comment type="cofactor">
    <cofactor evidence="1">
        <name>Zn(2+)</name>
        <dbReference type="ChEBI" id="CHEBI:29105"/>
    </cofactor>
</comment>
<dbReference type="STRING" id="126957.T1JF64"/>
<feature type="compositionally biased region" description="Basic and acidic residues" evidence="10">
    <location>
        <begin position="842"/>
        <end position="858"/>
    </location>
</feature>
<dbReference type="GO" id="GO:0046872">
    <property type="term" value="F:metal ion binding"/>
    <property type="evidence" value="ECO:0007669"/>
    <property type="project" value="UniProtKB-KW"/>
</dbReference>
<evidence type="ECO:0000256" key="9">
    <source>
        <dbReference type="SAM" id="Coils"/>
    </source>
</evidence>
<dbReference type="SUPFAM" id="SSF63411">
    <property type="entry name" value="LuxS/MPP-like metallohydrolase"/>
    <property type="match status" value="2"/>
</dbReference>
<sequence>MAVRLIIPKRWSGPGVGRARILSYQDALASIPETTITTLSNGIRVGTETTPLPICTVGVWLDAGSRYETNRTNGVANLLEHMLFKGRQKRPQAELEAEIEAMGAYLNAYTTRELISSNSKLEESEIEREKGVIMREMEEAETNISDVVLDHLHSMAYEGTPLGIRSITKNDIINYIKNTCKSSRIVLAAAGGVRHEELVELGNQHFNKITQTYEGAVPILIPTRFTGSEMRHRDDWMPFANIALAVEGAGWISPDCIPLMVASSMVSNWDQTYGGGQNLSSNVASIVAKNKACHSFQSFYTCYRDTGLWGIQYICEAMKCEMTLHAIQEEWMRMCTSLTFTEVERTKNTLRTKLLDQLDGTTGVCEDIGRQLLSFNRRIPLIELEAQIAAVTPQTIRDVLMTYVYNRCPAVAAVGPVENLPDYTRIRSGIFGGFLFAYNNVRLVRNRRPLIYEGGFLQITIRADFIIFCPEIGKPVRGVVNKYGRNYVTCSVHDLYNACIPRPEGEAEWIGDCVDKGYSFLFTVTMISEYGLCGSIIDDSVTVPQAAENELEYEENEEVIDENEEVIDENEEVIDENEEVIDENEEVIDENEEVIDENEEVIDENEEVIDENEEVIDENEEVIDENEEVIDDVEDVEVLKVFGGFLIAYNNVRLVRNRLPIIYEGRFLEIKIQADFIIFCPEIGKPVRGVVNKYGRNYVSCLVHEVYNASIPRPEGEAEWIGDCVDIGYSFLFTVTNVGESCLRGIIIDDSVTVPQAAENELEYEENEDVQIESENTMENEEVIDENKDVDDKTNDLEERVDETKHHHHKKKKRKLDEMLNNGDNTMNDVEISPRKKKKLKLQSEDVEKSEVECDKKKNVDKKHEKKKVKLDDKTKKSKKPKNKGKKHGKSRKK</sequence>
<dbReference type="FunFam" id="3.30.830.10:FF:000001">
    <property type="entry name" value="Mitochondrial-processing peptidase subunit beta, mitochondrial"/>
    <property type="match status" value="1"/>
</dbReference>
<keyword evidence="3" id="KW-0645">Protease</keyword>
<evidence type="ECO:0000256" key="3">
    <source>
        <dbReference type="ARBA" id="ARBA00022670"/>
    </source>
</evidence>
<dbReference type="InterPro" id="IPR011765">
    <property type="entry name" value="Pept_M16_N"/>
</dbReference>
<evidence type="ECO:0000259" key="12">
    <source>
        <dbReference type="Pfam" id="PF05193"/>
    </source>
</evidence>
<dbReference type="eggNOG" id="KOG4134">
    <property type="taxonomic scope" value="Eukaryota"/>
</dbReference>
<feature type="domain" description="Peptidase M16 C-terminal" evidence="12">
    <location>
        <begin position="166"/>
        <end position="350"/>
    </location>
</feature>
<feature type="compositionally biased region" description="Basic residues" evidence="10">
    <location>
        <begin position="876"/>
        <end position="894"/>
    </location>
</feature>
<keyword evidence="6" id="KW-0862">Zinc</keyword>
<evidence type="ECO:0000313" key="14">
    <source>
        <dbReference type="Proteomes" id="UP000014500"/>
    </source>
</evidence>
<dbReference type="HOGENOM" id="CLU_323562_0_0_1"/>
<evidence type="ECO:0000256" key="6">
    <source>
        <dbReference type="ARBA" id="ARBA00022833"/>
    </source>
</evidence>
<feature type="domain" description="Peptidase M16 N-terminal" evidence="11">
    <location>
        <begin position="48"/>
        <end position="113"/>
    </location>
</feature>
<dbReference type="GO" id="GO:0006627">
    <property type="term" value="P:protein processing involved in protein targeting to mitochondrion"/>
    <property type="evidence" value="ECO:0007669"/>
    <property type="project" value="TreeGrafter"/>
</dbReference>
<dbReference type="InterPro" id="IPR050361">
    <property type="entry name" value="MPP/UQCRC_Complex"/>
</dbReference>
<reference evidence="13" key="2">
    <citation type="submission" date="2015-02" db="UniProtKB">
        <authorList>
            <consortium name="EnsemblMetazoa"/>
        </authorList>
    </citation>
    <scope>IDENTIFICATION</scope>
</reference>
<evidence type="ECO:0000256" key="8">
    <source>
        <dbReference type="ARBA" id="ARBA00023128"/>
    </source>
</evidence>
<keyword evidence="8" id="KW-0496">Mitochondrion</keyword>
<dbReference type="PANTHER" id="PTHR11851:SF149">
    <property type="entry name" value="GH01077P"/>
    <property type="match status" value="1"/>
</dbReference>
<feature type="compositionally biased region" description="Acidic residues" evidence="10">
    <location>
        <begin position="760"/>
        <end position="784"/>
    </location>
</feature>
<proteinExistence type="predicted"/>
<evidence type="ECO:0000313" key="13">
    <source>
        <dbReference type="EnsemblMetazoa" id="SMAR012473-PA"/>
    </source>
</evidence>
<feature type="compositionally biased region" description="Basic residues" evidence="10">
    <location>
        <begin position="859"/>
        <end position="869"/>
    </location>
</feature>
<keyword evidence="9" id="KW-0175">Coiled coil</keyword>
<dbReference type="eggNOG" id="KOG0960">
    <property type="taxonomic scope" value="Eukaryota"/>
</dbReference>
<name>T1JF64_STRMM</name>
<evidence type="ECO:0000256" key="4">
    <source>
        <dbReference type="ARBA" id="ARBA00022723"/>
    </source>
</evidence>
<evidence type="ECO:0000256" key="7">
    <source>
        <dbReference type="ARBA" id="ARBA00023049"/>
    </source>
</evidence>
<evidence type="ECO:0008006" key="15">
    <source>
        <dbReference type="Google" id="ProtNLM"/>
    </source>
</evidence>
<keyword evidence="4" id="KW-0479">Metal-binding</keyword>
<reference evidence="14" key="1">
    <citation type="submission" date="2011-05" db="EMBL/GenBank/DDBJ databases">
        <authorList>
            <person name="Richards S.R."/>
            <person name="Qu J."/>
            <person name="Jiang H."/>
            <person name="Jhangiani S.N."/>
            <person name="Agravi P."/>
            <person name="Goodspeed R."/>
            <person name="Gross S."/>
            <person name="Mandapat C."/>
            <person name="Jackson L."/>
            <person name="Mathew T."/>
            <person name="Pu L."/>
            <person name="Thornton R."/>
            <person name="Saada N."/>
            <person name="Wilczek-Boney K.B."/>
            <person name="Lee S."/>
            <person name="Kovar C."/>
            <person name="Wu Y."/>
            <person name="Scherer S.E."/>
            <person name="Worley K.C."/>
            <person name="Muzny D.M."/>
            <person name="Gibbs R."/>
        </authorList>
    </citation>
    <scope>NUCLEOTIDE SEQUENCE</scope>
    <source>
        <strain evidence="14">Brora</strain>
    </source>
</reference>
<dbReference type="Gene3D" id="3.30.830.10">
    <property type="entry name" value="Metalloenzyme, LuxS/M16 peptidase-like"/>
    <property type="match status" value="3"/>
</dbReference>
<protein>
    <recommendedName>
        <fullName evidence="15">Mitochondrial-processing peptidase subunit beta</fullName>
    </recommendedName>
</protein>
<dbReference type="GO" id="GO:0004222">
    <property type="term" value="F:metalloendopeptidase activity"/>
    <property type="evidence" value="ECO:0007669"/>
    <property type="project" value="TreeGrafter"/>
</dbReference>
<dbReference type="PANTHER" id="PTHR11851">
    <property type="entry name" value="METALLOPROTEASE"/>
    <property type="match status" value="1"/>
</dbReference>
<comment type="subcellular location">
    <subcellularLocation>
        <location evidence="2">Mitochondrion</location>
    </subcellularLocation>
</comment>
<feature type="coiled-coil region" evidence="9">
    <location>
        <begin position="556"/>
        <end position="636"/>
    </location>
</feature>
<feature type="compositionally biased region" description="Basic and acidic residues" evidence="10">
    <location>
        <begin position="785"/>
        <end position="805"/>
    </location>
</feature>
<keyword evidence="14" id="KW-1185">Reference proteome</keyword>
<dbReference type="GO" id="GO:0005739">
    <property type="term" value="C:mitochondrion"/>
    <property type="evidence" value="ECO:0007669"/>
    <property type="project" value="UniProtKB-SubCell"/>
</dbReference>
<dbReference type="EnsemblMetazoa" id="SMAR012473-RA">
    <property type="protein sequence ID" value="SMAR012473-PA"/>
    <property type="gene ID" value="SMAR012473"/>
</dbReference>
<dbReference type="Pfam" id="PF00675">
    <property type="entry name" value="Peptidase_M16"/>
    <property type="match status" value="2"/>
</dbReference>
<feature type="domain" description="Peptidase M16 N-terminal" evidence="11">
    <location>
        <begin position="117"/>
        <end position="164"/>
    </location>
</feature>
<keyword evidence="5" id="KW-0378">Hydrolase</keyword>
<evidence type="ECO:0000256" key="5">
    <source>
        <dbReference type="ARBA" id="ARBA00022801"/>
    </source>
</evidence>
<evidence type="ECO:0000256" key="2">
    <source>
        <dbReference type="ARBA" id="ARBA00004173"/>
    </source>
</evidence>
<dbReference type="Gene3D" id="1.20.5.340">
    <property type="match status" value="1"/>
</dbReference>
<dbReference type="InterPro" id="IPR011249">
    <property type="entry name" value="Metalloenz_LuxS/M16"/>
</dbReference>
<dbReference type="EMBL" id="JH432147">
    <property type="status" value="NOT_ANNOTATED_CDS"/>
    <property type="molecule type" value="Genomic_DNA"/>
</dbReference>
<dbReference type="Pfam" id="PF05193">
    <property type="entry name" value="Peptidase_M16_C"/>
    <property type="match status" value="1"/>
</dbReference>
<accession>T1JF64</accession>
<feature type="region of interest" description="Disordered" evidence="10">
    <location>
        <begin position="760"/>
        <end position="894"/>
    </location>
</feature>
<dbReference type="AlphaFoldDB" id="T1JF64"/>
<dbReference type="InterPro" id="IPR007863">
    <property type="entry name" value="Peptidase_M16_C"/>
</dbReference>
<organism evidence="13 14">
    <name type="scientific">Strigamia maritima</name>
    <name type="common">European centipede</name>
    <name type="synonym">Geophilus maritimus</name>
    <dbReference type="NCBI Taxonomy" id="126957"/>
    <lineage>
        <taxon>Eukaryota</taxon>
        <taxon>Metazoa</taxon>
        <taxon>Ecdysozoa</taxon>
        <taxon>Arthropoda</taxon>
        <taxon>Myriapoda</taxon>
        <taxon>Chilopoda</taxon>
        <taxon>Pleurostigmophora</taxon>
        <taxon>Geophilomorpha</taxon>
        <taxon>Linotaeniidae</taxon>
        <taxon>Strigamia</taxon>
    </lineage>
</organism>
<keyword evidence="7" id="KW-0482">Metalloprotease</keyword>
<evidence type="ECO:0000256" key="1">
    <source>
        <dbReference type="ARBA" id="ARBA00001947"/>
    </source>
</evidence>
<evidence type="ECO:0000256" key="10">
    <source>
        <dbReference type="SAM" id="MobiDB-lite"/>
    </source>
</evidence>
<dbReference type="Proteomes" id="UP000014500">
    <property type="component" value="Unassembled WGS sequence"/>
</dbReference>